<protein>
    <recommendedName>
        <fullName evidence="5">Lipoprotein</fullName>
    </recommendedName>
</protein>
<dbReference type="Proteomes" id="UP001562178">
    <property type="component" value="Unassembled WGS sequence"/>
</dbReference>
<gene>
    <name evidence="3" type="ORF">AB7A72_10935</name>
</gene>
<evidence type="ECO:0000256" key="2">
    <source>
        <dbReference type="SAM" id="SignalP"/>
    </source>
</evidence>
<feature type="coiled-coil region" evidence="1">
    <location>
        <begin position="111"/>
        <end position="138"/>
    </location>
</feature>
<evidence type="ECO:0008006" key="5">
    <source>
        <dbReference type="Google" id="ProtNLM"/>
    </source>
</evidence>
<keyword evidence="2" id="KW-0732">Signal</keyword>
<reference evidence="3 4" key="1">
    <citation type="journal article" date="2016" name="Int. J. Syst. Evol. Microbiol.">
        <title>Description of Comamonas sediminis sp. nov., isolated from lagoon sediments.</title>
        <authorList>
            <person name="Subhash Y."/>
            <person name="Bang J.J."/>
            <person name="You T.H."/>
            <person name="Lee S.S."/>
        </authorList>
    </citation>
    <scope>NUCLEOTIDE SEQUENCE [LARGE SCALE GENOMIC DNA]</scope>
    <source>
        <strain evidence="3 4">JCM 31169</strain>
    </source>
</reference>
<dbReference type="RefSeq" id="WP_369459960.1">
    <property type="nucleotide sequence ID" value="NZ_JBGBDC010000004.1"/>
</dbReference>
<feature type="signal peptide" evidence="2">
    <location>
        <begin position="1"/>
        <end position="18"/>
    </location>
</feature>
<comment type="caution">
    <text evidence="3">The sequence shown here is derived from an EMBL/GenBank/DDBJ whole genome shotgun (WGS) entry which is preliminary data.</text>
</comment>
<feature type="chain" id="PRO_5045847440" description="Lipoprotein" evidence="2">
    <location>
        <begin position="19"/>
        <end position="212"/>
    </location>
</feature>
<evidence type="ECO:0000256" key="1">
    <source>
        <dbReference type="SAM" id="Coils"/>
    </source>
</evidence>
<name>A0ABV4B3U9_9BURK</name>
<keyword evidence="4" id="KW-1185">Reference proteome</keyword>
<dbReference type="PROSITE" id="PS51257">
    <property type="entry name" value="PROKAR_LIPOPROTEIN"/>
    <property type="match status" value="1"/>
</dbReference>
<organism evidence="3 4">
    <name type="scientific">Comamonas sediminis</name>
    <dbReference type="NCBI Taxonomy" id="1783360"/>
    <lineage>
        <taxon>Bacteria</taxon>
        <taxon>Pseudomonadati</taxon>
        <taxon>Pseudomonadota</taxon>
        <taxon>Betaproteobacteria</taxon>
        <taxon>Burkholderiales</taxon>
        <taxon>Comamonadaceae</taxon>
        <taxon>Comamonas</taxon>
    </lineage>
</organism>
<proteinExistence type="predicted"/>
<sequence>MKVLVLVSLSVLSLAACGASKIPETSDVKALLESKIQGCKNIKIANAKKTNGYPHSTLADVHVVEYSYTLALKNPSEYKSLAGTYEKEKNTLQSFNSSIDDILTRSSAALAEKRNQEFAQLQSEGREIEKRKNEFMRQAKVVGNVSFKISQYYLEGCAESIEDVAPVSGFHGRQTLNVGLRPDSTDGWFDINDIGMTGKAMMRKTDNGWRAY</sequence>
<dbReference type="EMBL" id="JBGBDC010000004">
    <property type="protein sequence ID" value="MEY2251520.1"/>
    <property type="molecule type" value="Genomic_DNA"/>
</dbReference>
<keyword evidence="1" id="KW-0175">Coiled coil</keyword>
<accession>A0ABV4B3U9</accession>
<evidence type="ECO:0000313" key="3">
    <source>
        <dbReference type="EMBL" id="MEY2251520.1"/>
    </source>
</evidence>
<evidence type="ECO:0000313" key="4">
    <source>
        <dbReference type="Proteomes" id="UP001562178"/>
    </source>
</evidence>